<evidence type="ECO:0000313" key="3">
    <source>
        <dbReference type="Proteomes" id="UP000035762"/>
    </source>
</evidence>
<name>A0A090MVF1_AFIFE</name>
<dbReference type="EMBL" id="CCAZ020000002">
    <property type="protein sequence ID" value="CEG09879.1"/>
    <property type="molecule type" value="Genomic_DNA"/>
</dbReference>
<dbReference type="OrthoDB" id="8139376at2"/>
<keyword evidence="1" id="KW-0732">Signal</keyword>
<keyword evidence="3" id="KW-1185">Reference proteome</keyword>
<feature type="signal peptide" evidence="1">
    <location>
        <begin position="1"/>
        <end position="31"/>
    </location>
</feature>
<feature type="chain" id="PRO_5001860104" evidence="1">
    <location>
        <begin position="32"/>
        <end position="123"/>
    </location>
</feature>
<organism evidence="2 3">
    <name type="scientific">Afipia felis</name>
    <name type="common">Cat scratch disease bacillus</name>
    <dbReference type="NCBI Taxonomy" id="1035"/>
    <lineage>
        <taxon>Bacteria</taxon>
        <taxon>Pseudomonadati</taxon>
        <taxon>Pseudomonadota</taxon>
        <taxon>Alphaproteobacteria</taxon>
        <taxon>Hyphomicrobiales</taxon>
        <taxon>Nitrobacteraceae</taxon>
        <taxon>Afipia</taxon>
    </lineage>
</organism>
<accession>A0A090MVF1</accession>
<evidence type="ECO:0000313" key="2">
    <source>
        <dbReference type="EMBL" id="CEG09879.1"/>
    </source>
</evidence>
<dbReference type="Proteomes" id="UP000035762">
    <property type="component" value="Unassembled WGS sequence"/>
</dbReference>
<evidence type="ECO:0000256" key="1">
    <source>
        <dbReference type="SAM" id="SignalP"/>
    </source>
</evidence>
<reference evidence="2 3" key="1">
    <citation type="journal article" date="2014" name="Genome Announc.">
        <title>Genome Sequence of Afipia felis Strain 76713, Isolated in Hospital Water Using an Amoeba Co-Culture Procedure.</title>
        <authorList>
            <person name="Benamar S."/>
            <person name="La Scola B."/>
            <person name="Croce O."/>
        </authorList>
    </citation>
    <scope>NUCLEOTIDE SEQUENCE [LARGE SCALE GENOMIC DNA]</scope>
    <source>
        <strain evidence="2 3">76713</strain>
    </source>
</reference>
<gene>
    <name evidence="2" type="ORF">BN961_03311</name>
</gene>
<sequence>MIKAALSIRSATFASCLALVTSAALSSSAMAQDTVRSPFTSTLSNTTPLAFGMDAESAAAALGAPLTYVSGSPGNETFAVIRMVNGDGFLFRKDPLYLQFRHGRLTGWKGDWSRSWLGRSPMF</sequence>
<comment type="caution">
    <text evidence="2">The sequence shown here is derived from an EMBL/GenBank/DDBJ whole genome shotgun (WGS) entry which is preliminary data.</text>
</comment>
<protein>
    <submittedName>
        <fullName evidence="2">Uncharacterized protein</fullName>
    </submittedName>
</protein>
<proteinExistence type="predicted"/>
<dbReference type="AlphaFoldDB" id="A0A090MVF1"/>
<dbReference type="RefSeq" id="WP_009338842.1">
    <property type="nucleotide sequence ID" value="NZ_CCAZ020000002.1"/>
</dbReference>